<dbReference type="Pfam" id="PF00005">
    <property type="entry name" value="ABC_tran"/>
    <property type="match status" value="1"/>
</dbReference>
<evidence type="ECO:0000256" key="6">
    <source>
        <dbReference type="ARBA" id="ARBA00022840"/>
    </source>
</evidence>
<evidence type="ECO:0000256" key="5">
    <source>
        <dbReference type="ARBA" id="ARBA00022741"/>
    </source>
</evidence>
<dbReference type="SUPFAM" id="SSF52540">
    <property type="entry name" value="P-loop containing nucleoside triphosphate hydrolases"/>
    <property type="match status" value="1"/>
</dbReference>
<dbReference type="PANTHER" id="PTHR43553">
    <property type="entry name" value="HEAVY METAL TRANSPORTER"/>
    <property type="match status" value="1"/>
</dbReference>
<dbReference type="GO" id="GO:0043190">
    <property type="term" value="C:ATP-binding cassette (ABC) transporter complex"/>
    <property type="evidence" value="ECO:0007669"/>
    <property type="project" value="TreeGrafter"/>
</dbReference>
<comment type="subcellular location">
    <subcellularLocation>
        <location evidence="1">Cell membrane</location>
        <topology evidence="1">Peripheral membrane protein</topology>
    </subcellularLocation>
</comment>
<proteinExistence type="inferred from homology"/>
<dbReference type="KEGG" id="xak:KIMC2_18060"/>
<dbReference type="PROSITE" id="PS00211">
    <property type="entry name" value="ABC_TRANSPORTER_1"/>
    <property type="match status" value="1"/>
</dbReference>
<dbReference type="NCBIfam" id="NF010167">
    <property type="entry name" value="PRK13648.1"/>
    <property type="match status" value="1"/>
</dbReference>
<evidence type="ECO:0000256" key="2">
    <source>
        <dbReference type="ARBA" id="ARBA00005417"/>
    </source>
</evidence>
<dbReference type="SMART" id="SM00382">
    <property type="entry name" value="AAA"/>
    <property type="match status" value="1"/>
</dbReference>
<keyword evidence="8" id="KW-0472">Membrane</keyword>
<dbReference type="PROSITE" id="PS50893">
    <property type="entry name" value="ABC_TRANSPORTER_2"/>
    <property type="match status" value="1"/>
</dbReference>
<dbReference type="InterPro" id="IPR003439">
    <property type="entry name" value="ABC_transporter-like_ATP-bd"/>
</dbReference>
<dbReference type="AlphaFoldDB" id="A0AAU9DNE3"/>
<keyword evidence="3" id="KW-0813">Transport</keyword>
<name>A0AAU9DNE3_9LACO</name>
<protein>
    <submittedName>
        <fullName evidence="10">Energy-coupling factor transporter ATP-binding protein EcfA1</fullName>
    </submittedName>
</protein>
<dbReference type="CDD" id="cd03225">
    <property type="entry name" value="ABC_cobalt_CbiO_domain1"/>
    <property type="match status" value="1"/>
</dbReference>
<dbReference type="NCBIfam" id="TIGR04520">
    <property type="entry name" value="ECF_ATPase_1"/>
    <property type="match status" value="1"/>
</dbReference>
<keyword evidence="5" id="KW-0547">Nucleotide-binding</keyword>
<evidence type="ECO:0000256" key="3">
    <source>
        <dbReference type="ARBA" id="ARBA00022448"/>
    </source>
</evidence>
<sequence>MVEIVKANNVYFTYSQAHSPVLNNISFSVESNTFTTIIGENGSGKSTLAKTIVGLNKPDKGEIQIAGLQLNEENLDQIRANVGMVFQNPDNQFVGATVADDVAFGLENHQVPHNQMEEIVEKYLSLVKMWDYRDRTPETLSGGQKQRVAIASALAYSPKVLILDEASSMLDPKGRKDLLELILELKKTTQTTIISVTHNLSEALVSDRVYLLTKGQINGSGTPQEIFTNRKLIKDNNLELPFIPELIYQLKKQDFPLKKDWMTEEELIEFLWTLASKM</sequence>
<dbReference type="RefSeq" id="WP_317696168.1">
    <property type="nucleotide sequence ID" value="NZ_AP026801.1"/>
</dbReference>
<keyword evidence="11" id="KW-1185">Reference proteome</keyword>
<keyword evidence="4" id="KW-1003">Cell membrane</keyword>
<dbReference type="GO" id="GO:0042626">
    <property type="term" value="F:ATPase-coupled transmembrane transporter activity"/>
    <property type="evidence" value="ECO:0007669"/>
    <property type="project" value="TreeGrafter"/>
</dbReference>
<dbReference type="EMBL" id="AP026801">
    <property type="protein sequence ID" value="BDR57244.1"/>
    <property type="molecule type" value="Genomic_DNA"/>
</dbReference>
<dbReference type="GO" id="GO:0005524">
    <property type="term" value="F:ATP binding"/>
    <property type="evidence" value="ECO:0007669"/>
    <property type="project" value="UniProtKB-KW"/>
</dbReference>
<evidence type="ECO:0000313" key="11">
    <source>
        <dbReference type="Proteomes" id="UP001321804"/>
    </source>
</evidence>
<dbReference type="Proteomes" id="UP001321804">
    <property type="component" value="Chromosome"/>
</dbReference>
<dbReference type="InterPro" id="IPR030947">
    <property type="entry name" value="EcfA_1"/>
</dbReference>
<dbReference type="InterPro" id="IPR017871">
    <property type="entry name" value="ABC_transporter-like_CS"/>
</dbReference>
<comment type="similarity">
    <text evidence="2">Belongs to the ABC transporter superfamily.</text>
</comment>
<dbReference type="InterPro" id="IPR015856">
    <property type="entry name" value="ABC_transpr_CbiO/EcfA_su"/>
</dbReference>
<gene>
    <name evidence="10" type="primary">ecfA1_2</name>
    <name evidence="10" type="ORF">KIMC2_18060</name>
</gene>
<evidence type="ECO:0000256" key="7">
    <source>
        <dbReference type="ARBA" id="ARBA00022967"/>
    </source>
</evidence>
<dbReference type="PANTHER" id="PTHR43553:SF24">
    <property type="entry name" value="ENERGY-COUPLING FACTOR TRANSPORTER ATP-BINDING PROTEIN ECFA1"/>
    <property type="match status" value="1"/>
</dbReference>
<dbReference type="InterPro" id="IPR003593">
    <property type="entry name" value="AAA+_ATPase"/>
</dbReference>
<keyword evidence="7" id="KW-1278">Translocase</keyword>
<reference evidence="10 11" key="1">
    <citation type="journal article" date="2023" name="Microbiol. Spectr.">
        <title>Symbiosis of Carpenter Bees with Uncharacterized Lactic Acid Bacteria Showing NAD Auxotrophy.</title>
        <authorList>
            <person name="Kawasaki S."/>
            <person name="Ozawa K."/>
            <person name="Mori T."/>
            <person name="Yamamoto A."/>
            <person name="Ito M."/>
            <person name="Ohkuma M."/>
            <person name="Sakamoto M."/>
            <person name="Matsutani M."/>
        </authorList>
    </citation>
    <scope>NUCLEOTIDE SEQUENCE [LARGE SCALE GENOMIC DNA]</scope>
    <source>
        <strain evidence="10 11">KimC2</strain>
    </source>
</reference>
<dbReference type="Gene3D" id="3.40.50.300">
    <property type="entry name" value="P-loop containing nucleotide triphosphate hydrolases"/>
    <property type="match status" value="1"/>
</dbReference>
<dbReference type="InterPro" id="IPR050095">
    <property type="entry name" value="ECF_ABC_transporter_ATP-bd"/>
</dbReference>
<feature type="domain" description="ABC transporter" evidence="9">
    <location>
        <begin position="5"/>
        <end position="239"/>
    </location>
</feature>
<accession>A0AAU9DNE3</accession>
<dbReference type="InterPro" id="IPR027417">
    <property type="entry name" value="P-loop_NTPase"/>
</dbReference>
<evidence type="ECO:0000256" key="4">
    <source>
        <dbReference type="ARBA" id="ARBA00022475"/>
    </source>
</evidence>
<organism evidence="10 11">
    <name type="scientific">Xylocopilactobacillus apis</name>
    <dbReference type="NCBI Taxonomy" id="2932183"/>
    <lineage>
        <taxon>Bacteria</taxon>
        <taxon>Bacillati</taxon>
        <taxon>Bacillota</taxon>
        <taxon>Bacilli</taxon>
        <taxon>Lactobacillales</taxon>
        <taxon>Lactobacillaceae</taxon>
        <taxon>Xylocopilactobacillus</taxon>
    </lineage>
</organism>
<dbReference type="FunFam" id="3.40.50.300:FF:000224">
    <property type="entry name" value="Energy-coupling factor transporter ATP-binding protein EcfA"/>
    <property type="match status" value="1"/>
</dbReference>
<evidence type="ECO:0000256" key="1">
    <source>
        <dbReference type="ARBA" id="ARBA00004202"/>
    </source>
</evidence>
<evidence type="ECO:0000259" key="9">
    <source>
        <dbReference type="PROSITE" id="PS50893"/>
    </source>
</evidence>
<dbReference type="GO" id="GO:0016887">
    <property type="term" value="F:ATP hydrolysis activity"/>
    <property type="evidence" value="ECO:0007669"/>
    <property type="project" value="InterPro"/>
</dbReference>
<evidence type="ECO:0000313" key="10">
    <source>
        <dbReference type="EMBL" id="BDR57244.1"/>
    </source>
</evidence>
<evidence type="ECO:0000256" key="8">
    <source>
        <dbReference type="ARBA" id="ARBA00023136"/>
    </source>
</evidence>
<keyword evidence="6 10" id="KW-0067">ATP-binding</keyword>